<proteinExistence type="predicted"/>
<dbReference type="Pfam" id="PF00425">
    <property type="entry name" value="Chorismate_bind"/>
    <property type="match status" value="1"/>
</dbReference>
<protein>
    <submittedName>
        <fullName evidence="2">Aminodeoxychorismate synthase component I</fullName>
        <ecNumber evidence="2">2.6.1.85</ecNumber>
    </submittedName>
</protein>
<name>A0A9D1Q7M4_9GAMM</name>
<comment type="caution">
    <text evidence="2">The sequence shown here is derived from an EMBL/GenBank/DDBJ whole genome shotgun (WGS) entry which is preliminary data.</text>
</comment>
<dbReference type="EC" id="2.6.1.85" evidence="2"/>
<dbReference type="GO" id="GO:0046820">
    <property type="term" value="F:4-amino-4-deoxychorismate synthase activity"/>
    <property type="evidence" value="ECO:0007669"/>
    <property type="project" value="UniProtKB-EC"/>
</dbReference>
<sequence>MKFLDQSSAIALMNQLGSERTPFLFIASFDTTKNIVVPLDEIDPLKIAYDFHGQYDNIADFKETYRFNNGHDYQNIVPIWQIMPPSFSNYQHAFSPLMAALKAKESHLANLTFPTSVKCNLTLPEIFARTTAKYRIFLKDHFCSFSPETFVTIHDGVIATYPMKGTINAALPDAEKQLLENPKELDEHETVAEEAVRDIALVAENAHIRQFRYVDRVERGDGAILQTSSIIEGTLPANFHEQIGDILYRLLPAGSITGSPKQATTEILKQLETYDRGFYSGVAGIYDGQNLDSAVLIRYLEKERRTNLSAAIRAETAEKKPAVSLMQDQEILFHYTFKSGGGITAMSQAESEYDELIEKIYLPIS</sequence>
<reference evidence="2" key="2">
    <citation type="submission" date="2021-04" db="EMBL/GenBank/DDBJ databases">
        <authorList>
            <person name="Gilroy R."/>
        </authorList>
    </citation>
    <scope>NUCLEOTIDE SEQUENCE</scope>
    <source>
        <strain evidence="2">CHK160-9182</strain>
    </source>
</reference>
<dbReference type="Gene3D" id="3.60.120.10">
    <property type="entry name" value="Anthranilate synthase"/>
    <property type="match status" value="1"/>
</dbReference>
<feature type="domain" description="Chorismate-utilising enzyme C-terminal" evidence="1">
    <location>
        <begin position="88"/>
        <end position="307"/>
    </location>
</feature>
<gene>
    <name evidence="2" type="ORF">H9889_10090</name>
</gene>
<dbReference type="PANTHER" id="PTHR11236">
    <property type="entry name" value="AMINOBENZOATE/ANTHRANILATE SYNTHASE"/>
    <property type="match status" value="1"/>
</dbReference>
<dbReference type="EMBL" id="DXHP01000216">
    <property type="protein sequence ID" value="HIW07656.1"/>
    <property type="molecule type" value="Genomic_DNA"/>
</dbReference>
<dbReference type="Proteomes" id="UP000823934">
    <property type="component" value="Unassembled WGS sequence"/>
</dbReference>
<reference evidence="2" key="1">
    <citation type="journal article" date="2021" name="PeerJ">
        <title>Extensive microbial diversity within the chicken gut microbiome revealed by metagenomics and culture.</title>
        <authorList>
            <person name="Gilroy R."/>
            <person name="Ravi A."/>
            <person name="Getino M."/>
            <person name="Pursley I."/>
            <person name="Horton D.L."/>
            <person name="Alikhan N.F."/>
            <person name="Baker D."/>
            <person name="Gharbi K."/>
            <person name="Hall N."/>
            <person name="Watson M."/>
            <person name="Adriaenssens E.M."/>
            <person name="Foster-Nyarko E."/>
            <person name="Jarju S."/>
            <person name="Secka A."/>
            <person name="Antonio M."/>
            <person name="Oren A."/>
            <person name="Chaudhuri R.R."/>
            <person name="La Ragione R."/>
            <person name="Hildebrand F."/>
            <person name="Pallen M.J."/>
        </authorList>
    </citation>
    <scope>NUCLEOTIDE SEQUENCE</scope>
    <source>
        <strain evidence="2">CHK160-9182</strain>
    </source>
</reference>
<dbReference type="InterPro" id="IPR019999">
    <property type="entry name" value="Anth_synth_I-like"/>
</dbReference>
<evidence type="ECO:0000259" key="1">
    <source>
        <dbReference type="Pfam" id="PF00425"/>
    </source>
</evidence>
<dbReference type="SUPFAM" id="SSF56322">
    <property type="entry name" value="ADC synthase"/>
    <property type="match status" value="1"/>
</dbReference>
<dbReference type="AlphaFoldDB" id="A0A9D1Q7M4"/>
<dbReference type="InterPro" id="IPR015890">
    <property type="entry name" value="Chorismate_C"/>
</dbReference>
<evidence type="ECO:0000313" key="3">
    <source>
        <dbReference type="Proteomes" id="UP000823934"/>
    </source>
</evidence>
<organism evidence="2 3">
    <name type="scientific">Candidatus Ignatzschineria merdigallinarum</name>
    <dbReference type="NCBI Taxonomy" id="2838621"/>
    <lineage>
        <taxon>Bacteria</taxon>
        <taxon>Pseudomonadati</taxon>
        <taxon>Pseudomonadota</taxon>
        <taxon>Gammaproteobacteria</taxon>
        <taxon>Cardiobacteriales</taxon>
        <taxon>Ignatzschineriaceae</taxon>
        <taxon>Ignatzschineria</taxon>
    </lineage>
</organism>
<keyword evidence="2" id="KW-0808">Transferase</keyword>
<evidence type="ECO:0000313" key="2">
    <source>
        <dbReference type="EMBL" id="HIW07656.1"/>
    </source>
</evidence>
<dbReference type="NCBIfam" id="NF005486">
    <property type="entry name" value="PRK07093.1"/>
    <property type="match status" value="1"/>
</dbReference>
<dbReference type="InterPro" id="IPR005801">
    <property type="entry name" value="ADC_synthase"/>
</dbReference>
<keyword evidence="2" id="KW-0032">Aminotransferase</keyword>
<dbReference type="PANTHER" id="PTHR11236:SF50">
    <property type="entry name" value="AMINODEOXYCHORISMATE SYNTHASE COMPONENT 1"/>
    <property type="match status" value="1"/>
</dbReference>
<accession>A0A9D1Q7M4</accession>
<dbReference type="GO" id="GO:0000162">
    <property type="term" value="P:L-tryptophan biosynthetic process"/>
    <property type="evidence" value="ECO:0007669"/>
    <property type="project" value="TreeGrafter"/>
</dbReference>